<evidence type="ECO:0000313" key="5">
    <source>
        <dbReference type="EMBL" id="HIZ40349.1"/>
    </source>
</evidence>
<protein>
    <submittedName>
        <fullName evidence="5">NUDIX hydrolase</fullName>
    </submittedName>
</protein>
<dbReference type="GO" id="GO:0005829">
    <property type="term" value="C:cytosol"/>
    <property type="evidence" value="ECO:0007669"/>
    <property type="project" value="TreeGrafter"/>
</dbReference>
<evidence type="ECO:0000256" key="1">
    <source>
        <dbReference type="ARBA" id="ARBA00001946"/>
    </source>
</evidence>
<evidence type="ECO:0000256" key="3">
    <source>
        <dbReference type="RuleBase" id="RU003476"/>
    </source>
</evidence>
<dbReference type="InterPro" id="IPR020084">
    <property type="entry name" value="NUDIX_hydrolase_CS"/>
</dbReference>
<comment type="similarity">
    <text evidence="3">Belongs to the Nudix hydrolase family.</text>
</comment>
<dbReference type="PROSITE" id="PS00893">
    <property type="entry name" value="NUDIX_BOX"/>
    <property type="match status" value="1"/>
</dbReference>
<evidence type="ECO:0000313" key="6">
    <source>
        <dbReference type="Proteomes" id="UP000824049"/>
    </source>
</evidence>
<dbReference type="PROSITE" id="PS51462">
    <property type="entry name" value="NUDIX"/>
    <property type="match status" value="1"/>
</dbReference>
<dbReference type="InterPro" id="IPR020476">
    <property type="entry name" value="Nudix_hydrolase"/>
</dbReference>
<sequence length="203" mass="22886">MKKIPVLNSMEKTRDTRFLKNYTLNYTNAEGGEKIYETVSNFDYDSPEELGERASGVVIVGWKDGRLLLCREFRMGVNHFVYNMPAGHIDQGENVEECAARELFEETGLSLSKVYQVLPPSYASPDLSDSSAWVVFAEVDGELPGGVSEHTEADEWIHPGLYSREEVAELLREERFSGRAQMAAYFFAAGFPMNTGKLSERHL</sequence>
<dbReference type="SUPFAM" id="SSF55811">
    <property type="entry name" value="Nudix"/>
    <property type="match status" value="1"/>
</dbReference>
<proteinExistence type="inferred from homology"/>
<keyword evidence="2 3" id="KW-0378">Hydrolase</keyword>
<evidence type="ECO:0000256" key="2">
    <source>
        <dbReference type="ARBA" id="ARBA00022801"/>
    </source>
</evidence>
<dbReference type="InterPro" id="IPR000086">
    <property type="entry name" value="NUDIX_hydrolase_dom"/>
</dbReference>
<dbReference type="PANTHER" id="PTHR11839">
    <property type="entry name" value="UDP/ADP-SUGAR PYROPHOSPHATASE"/>
    <property type="match status" value="1"/>
</dbReference>
<accession>A0A9D2EMB4</accession>
<dbReference type="CDD" id="cd03424">
    <property type="entry name" value="NUDIX_ADPRase_Nudt5_UGPPase_Nudt14"/>
    <property type="match status" value="1"/>
</dbReference>
<dbReference type="InterPro" id="IPR015797">
    <property type="entry name" value="NUDIX_hydrolase-like_dom_sf"/>
</dbReference>
<comment type="caution">
    <text evidence="5">The sequence shown here is derived from an EMBL/GenBank/DDBJ whole genome shotgun (WGS) entry which is preliminary data.</text>
</comment>
<dbReference type="AlphaFoldDB" id="A0A9D2EMB4"/>
<dbReference type="GO" id="GO:0016462">
    <property type="term" value="F:pyrophosphatase activity"/>
    <property type="evidence" value="ECO:0007669"/>
    <property type="project" value="UniProtKB-ARBA"/>
</dbReference>
<evidence type="ECO:0000259" key="4">
    <source>
        <dbReference type="PROSITE" id="PS51462"/>
    </source>
</evidence>
<dbReference type="GO" id="GO:0019693">
    <property type="term" value="P:ribose phosphate metabolic process"/>
    <property type="evidence" value="ECO:0007669"/>
    <property type="project" value="TreeGrafter"/>
</dbReference>
<name>A0A9D2EMB4_9FIRM</name>
<reference evidence="5" key="1">
    <citation type="journal article" date="2021" name="PeerJ">
        <title>Extensive microbial diversity within the chicken gut microbiome revealed by metagenomics and culture.</title>
        <authorList>
            <person name="Gilroy R."/>
            <person name="Ravi A."/>
            <person name="Getino M."/>
            <person name="Pursley I."/>
            <person name="Horton D.L."/>
            <person name="Alikhan N.F."/>
            <person name="Baker D."/>
            <person name="Gharbi K."/>
            <person name="Hall N."/>
            <person name="Watson M."/>
            <person name="Adriaenssens E.M."/>
            <person name="Foster-Nyarko E."/>
            <person name="Jarju S."/>
            <person name="Secka A."/>
            <person name="Antonio M."/>
            <person name="Oren A."/>
            <person name="Chaudhuri R.R."/>
            <person name="La Ragione R."/>
            <person name="Hildebrand F."/>
            <person name="Pallen M.J."/>
        </authorList>
    </citation>
    <scope>NUCLEOTIDE SEQUENCE</scope>
    <source>
        <strain evidence="5">CHK179-28034</strain>
    </source>
</reference>
<dbReference type="Gene3D" id="3.90.79.10">
    <property type="entry name" value="Nucleoside Triphosphate Pyrophosphohydrolase"/>
    <property type="match status" value="1"/>
</dbReference>
<dbReference type="Proteomes" id="UP000824049">
    <property type="component" value="Unassembled WGS sequence"/>
</dbReference>
<feature type="domain" description="Nudix hydrolase" evidence="4">
    <location>
        <begin position="50"/>
        <end position="184"/>
    </location>
</feature>
<dbReference type="GO" id="GO:0006753">
    <property type="term" value="P:nucleoside phosphate metabolic process"/>
    <property type="evidence" value="ECO:0007669"/>
    <property type="project" value="TreeGrafter"/>
</dbReference>
<dbReference type="EMBL" id="DXBR01000098">
    <property type="protein sequence ID" value="HIZ40349.1"/>
    <property type="molecule type" value="Genomic_DNA"/>
</dbReference>
<gene>
    <name evidence="5" type="ORF">H9968_10610</name>
</gene>
<dbReference type="PANTHER" id="PTHR11839:SF18">
    <property type="entry name" value="NUDIX HYDROLASE DOMAIN-CONTAINING PROTEIN"/>
    <property type="match status" value="1"/>
</dbReference>
<reference evidence="5" key="2">
    <citation type="submission" date="2021-04" db="EMBL/GenBank/DDBJ databases">
        <authorList>
            <person name="Gilroy R."/>
        </authorList>
    </citation>
    <scope>NUCLEOTIDE SEQUENCE</scope>
    <source>
        <strain evidence="5">CHK179-28034</strain>
    </source>
</reference>
<comment type="cofactor">
    <cofactor evidence="1">
        <name>Mg(2+)</name>
        <dbReference type="ChEBI" id="CHEBI:18420"/>
    </cofactor>
</comment>
<organism evidence="5 6">
    <name type="scientific">Candidatus Anaerobutyricum stercoris</name>
    <dbReference type="NCBI Taxonomy" id="2838457"/>
    <lineage>
        <taxon>Bacteria</taxon>
        <taxon>Bacillati</taxon>
        <taxon>Bacillota</taxon>
        <taxon>Clostridia</taxon>
        <taxon>Lachnospirales</taxon>
        <taxon>Lachnospiraceae</taxon>
        <taxon>Anaerobutyricum</taxon>
    </lineage>
</organism>
<dbReference type="PRINTS" id="PR00502">
    <property type="entry name" value="NUDIXFAMILY"/>
</dbReference>
<dbReference type="Pfam" id="PF00293">
    <property type="entry name" value="NUDIX"/>
    <property type="match status" value="1"/>
</dbReference>